<dbReference type="InterPro" id="IPR047801">
    <property type="entry name" value="Peptidase_C45"/>
</dbReference>
<dbReference type="Pfam" id="PF03417">
    <property type="entry name" value="AAT"/>
    <property type="match status" value="1"/>
</dbReference>
<dbReference type="Gene3D" id="1.10.10.2120">
    <property type="match status" value="1"/>
</dbReference>
<dbReference type="Gene3D" id="3.60.60.10">
    <property type="entry name" value="Penicillin V Acylase, Chain A"/>
    <property type="match status" value="1"/>
</dbReference>
<dbReference type="EMBL" id="WLZY01000007">
    <property type="protein sequence ID" value="NDL59417.1"/>
    <property type="molecule type" value="Genomic_DNA"/>
</dbReference>
<dbReference type="PANTHER" id="PTHR34180">
    <property type="entry name" value="PEPTIDASE C45"/>
    <property type="match status" value="1"/>
</dbReference>
<name>A0A7K3M8X1_9ACTN</name>
<dbReference type="InterPro" id="IPR005079">
    <property type="entry name" value="Peptidase_C45_hydrolase"/>
</dbReference>
<gene>
    <name evidence="2" type="ORF">F7O44_20300</name>
</gene>
<dbReference type="NCBIfam" id="NF040521">
    <property type="entry name" value="C45_proenzyme"/>
    <property type="match status" value="1"/>
</dbReference>
<feature type="domain" description="Peptidase C45 hydrolase" evidence="1">
    <location>
        <begin position="120"/>
        <end position="347"/>
    </location>
</feature>
<evidence type="ECO:0000313" key="2">
    <source>
        <dbReference type="EMBL" id="NDL59417.1"/>
    </source>
</evidence>
<comment type="caution">
    <text evidence="2">The sequence shown here is derived from an EMBL/GenBank/DDBJ whole genome shotgun (WGS) entry which is preliminary data.</text>
</comment>
<evidence type="ECO:0000313" key="3">
    <source>
        <dbReference type="Proteomes" id="UP000460435"/>
    </source>
</evidence>
<dbReference type="Proteomes" id="UP000460435">
    <property type="component" value="Unassembled WGS sequence"/>
</dbReference>
<dbReference type="InterPro" id="IPR047794">
    <property type="entry name" value="C45_proenzyme-like"/>
</dbReference>
<protein>
    <submittedName>
        <fullName evidence="2">Peptidase C45</fullName>
    </submittedName>
</protein>
<dbReference type="PANTHER" id="PTHR34180:SF1">
    <property type="entry name" value="BETA-ALANYL-DOPAMINE_CARCININE HYDROLASE"/>
    <property type="match status" value="1"/>
</dbReference>
<organism evidence="2 3">
    <name type="scientific">Phytoactinopolyspora mesophila</name>
    <dbReference type="NCBI Taxonomy" id="2650750"/>
    <lineage>
        <taxon>Bacteria</taxon>
        <taxon>Bacillati</taxon>
        <taxon>Actinomycetota</taxon>
        <taxon>Actinomycetes</taxon>
        <taxon>Jiangellales</taxon>
        <taxon>Jiangellaceae</taxon>
        <taxon>Phytoactinopolyspora</taxon>
    </lineage>
</organism>
<dbReference type="AlphaFoldDB" id="A0A7K3M8X1"/>
<reference evidence="2 3" key="1">
    <citation type="submission" date="2019-11" db="EMBL/GenBank/DDBJ databases">
        <authorList>
            <person name="Li X.-J."/>
            <person name="Feng X.-M."/>
        </authorList>
    </citation>
    <scope>NUCLEOTIDE SEQUENCE [LARGE SCALE GENOMIC DNA]</scope>
    <source>
        <strain evidence="2 3">XMNu-373</strain>
    </source>
</reference>
<accession>A0A7K3M8X1</accession>
<proteinExistence type="predicted"/>
<evidence type="ECO:0000259" key="1">
    <source>
        <dbReference type="Pfam" id="PF03417"/>
    </source>
</evidence>
<sequence>MPVFTSVPTGPAARGRAFGAAWRPRIEAAYTGYAKLFRVLGVTPEQVQDAGKRALEELGAWAPGLAEEVRGLASGAGLDTWQIAALNARTEILAAARAAGPTECSTVVVLPGDGAAPRTIQTWDWNETLREVPVVWVYEPEPGHVVRGFTEFGVLGKIGVNSAGLGVHFNILWHASDHPVVGVPVHAVARRILDEAGEVEHALDIAKSARLSASSIVTVVTYRDGRADVAGLELSPAGVGVTPPDSGGFYAHTNHFLDPAFSDGERLGPERPNTYHRLRLLQDRAGQLASPDLMERAQAMLGHSAAGEAPVCAHAGADEPLPNRSVTLATVSLDLAESRMTLHRGGPCQIASDTWQRV</sequence>
<keyword evidence="3" id="KW-1185">Reference proteome</keyword>